<evidence type="ECO:0000313" key="2">
    <source>
        <dbReference type="Proteomes" id="UP000032049"/>
    </source>
</evidence>
<keyword evidence="2" id="KW-1185">Reference proteome</keyword>
<dbReference type="Proteomes" id="UP000032049">
    <property type="component" value="Unassembled WGS sequence"/>
</dbReference>
<sequence length="163" mass="19213">MNKKKVRRVLITVHFAFVCITVSHLYELINWKPLSALMEIYSSVTYTNRNFGFFAPTVNDDFDLKLRAFKKNDKRGHDFLFYIPDSENRIRFSTMLWHFAEGNSISQMDLYARSWAIYCMNQDSTIDKVVISVYKNNIPLMEQCKMGKGLSRALYYQTVFDSK</sequence>
<name>A0A0D0GEY7_9SPHI</name>
<dbReference type="OrthoDB" id="1113890at2"/>
<protein>
    <submittedName>
        <fullName evidence="1">Uncharacterized protein</fullName>
    </submittedName>
</protein>
<comment type="caution">
    <text evidence="1">The sequence shown here is derived from an EMBL/GenBank/DDBJ whole genome shotgun (WGS) entry which is preliminary data.</text>
</comment>
<reference evidence="1 2" key="1">
    <citation type="submission" date="2015-01" db="EMBL/GenBank/DDBJ databases">
        <title>Draft genome sequence of Pedobacter sp. NL19 isolated from sludge of an effluent treatment pond in an abandoned uranium mine.</title>
        <authorList>
            <person name="Santos T."/>
            <person name="Caetano T."/>
            <person name="Covas C."/>
            <person name="Cruz A."/>
            <person name="Mendo S."/>
        </authorList>
    </citation>
    <scope>NUCLEOTIDE SEQUENCE [LARGE SCALE GENOMIC DNA]</scope>
    <source>
        <strain evidence="1 2">NL19</strain>
    </source>
</reference>
<organism evidence="1 2">
    <name type="scientific">Pedobacter lusitanus</name>
    <dbReference type="NCBI Taxonomy" id="1503925"/>
    <lineage>
        <taxon>Bacteria</taxon>
        <taxon>Pseudomonadati</taxon>
        <taxon>Bacteroidota</taxon>
        <taxon>Sphingobacteriia</taxon>
        <taxon>Sphingobacteriales</taxon>
        <taxon>Sphingobacteriaceae</taxon>
        <taxon>Pedobacter</taxon>
    </lineage>
</organism>
<dbReference type="EMBL" id="JXRA01000139">
    <property type="protein sequence ID" value="KIO74755.1"/>
    <property type="molecule type" value="Genomic_DNA"/>
</dbReference>
<accession>A0A0D0GEY7</accession>
<evidence type="ECO:0000313" key="1">
    <source>
        <dbReference type="EMBL" id="KIO74755.1"/>
    </source>
</evidence>
<dbReference type="RefSeq" id="WP_041886795.1">
    <property type="nucleotide sequence ID" value="NZ_CP157278.1"/>
</dbReference>
<dbReference type="AlphaFoldDB" id="A0A0D0GEY7"/>
<gene>
    <name evidence="1" type="ORF">TH53_24650</name>
</gene>
<proteinExistence type="predicted"/>